<evidence type="ECO:0000313" key="1">
    <source>
        <dbReference type="EMBL" id="KKR42430.1"/>
    </source>
</evidence>
<gene>
    <name evidence="1" type="ORF">UT77_C0002G0083</name>
</gene>
<dbReference type="EMBL" id="LBYB01000002">
    <property type="protein sequence ID" value="KKR42430.1"/>
    <property type="molecule type" value="Genomic_DNA"/>
</dbReference>
<reference evidence="1 2" key="1">
    <citation type="journal article" date="2015" name="Nature">
        <title>rRNA introns, odd ribosomes, and small enigmatic genomes across a large radiation of phyla.</title>
        <authorList>
            <person name="Brown C.T."/>
            <person name="Hug L.A."/>
            <person name="Thomas B.C."/>
            <person name="Sharon I."/>
            <person name="Castelle C.J."/>
            <person name="Singh A."/>
            <person name="Wilkins M.J."/>
            <person name="Williams K.H."/>
            <person name="Banfield J.F."/>
        </authorList>
    </citation>
    <scope>NUCLEOTIDE SEQUENCE [LARGE SCALE GENOMIC DNA]</scope>
</reference>
<organism evidence="1 2">
    <name type="scientific">Candidatus Daviesbacteria bacterium GW2011_GWC2_40_12</name>
    <dbReference type="NCBI Taxonomy" id="1618431"/>
    <lineage>
        <taxon>Bacteria</taxon>
        <taxon>Candidatus Daviesiibacteriota</taxon>
    </lineage>
</organism>
<comment type="caution">
    <text evidence="1">The sequence shown here is derived from an EMBL/GenBank/DDBJ whole genome shotgun (WGS) entry which is preliminary data.</text>
</comment>
<protein>
    <submittedName>
        <fullName evidence="1">Uncharacterized protein</fullName>
    </submittedName>
</protein>
<dbReference type="AlphaFoldDB" id="A0A0G0T5L5"/>
<dbReference type="Proteomes" id="UP000034881">
    <property type="component" value="Unassembled WGS sequence"/>
</dbReference>
<evidence type="ECO:0000313" key="2">
    <source>
        <dbReference type="Proteomes" id="UP000034881"/>
    </source>
</evidence>
<accession>A0A0G0T5L5</accession>
<name>A0A0G0T5L5_9BACT</name>
<proteinExistence type="predicted"/>
<sequence length="36" mass="4070">MKYFLGTNFPSVVVKIEAKNAWVEILISTPQNNFLG</sequence>